<keyword evidence="1" id="KW-1133">Transmembrane helix</keyword>
<dbReference type="RefSeq" id="WP_207418851.1">
    <property type="nucleotide sequence ID" value="NZ_CP061177.1"/>
</dbReference>
<evidence type="ECO:0000256" key="1">
    <source>
        <dbReference type="SAM" id="Phobius"/>
    </source>
</evidence>
<sequence length="58" mass="5810">MSLPAFNGLVAAVLLFSLLAGIAALLLDRASRAPGWTTAGVAAVLFGLSWGGLVLLGE</sequence>
<feature type="transmembrane region" description="Helical" evidence="1">
    <location>
        <begin position="39"/>
        <end position="57"/>
    </location>
</feature>
<keyword evidence="3" id="KW-1185">Reference proteome</keyword>
<keyword evidence="1" id="KW-0812">Transmembrane</keyword>
<reference evidence="2 3" key="1">
    <citation type="submission" date="2020-09" db="EMBL/GenBank/DDBJ databases">
        <title>Roseomonas.</title>
        <authorList>
            <person name="Zhu W."/>
        </authorList>
    </citation>
    <scope>NUCLEOTIDE SEQUENCE [LARGE SCALE GENOMIC DNA]</scope>
    <source>
        <strain evidence="2 3">573</strain>
    </source>
</reference>
<name>A0ABS3KTA1_9PROT</name>
<protein>
    <submittedName>
        <fullName evidence="2">Uncharacterized protein</fullName>
    </submittedName>
</protein>
<dbReference type="EMBL" id="JACTNG010000009">
    <property type="protein sequence ID" value="MBO1080686.1"/>
    <property type="molecule type" value="Genomic_DNA"/>
</dbReference>
<evidence type="ECO:0000313" key="2">
    <source>
        <dbReference type="EMBL" id="MBO1080686.1"/>
    </source>
</evidence>
<evidence type="ECO:0000313" key="3">
    <source>
        <dbReference type="Proteomes" id="UP001518989"/>
    </source>
</evidence>
<comment type="caution">
    <text evidence="2">The sequence shown here is derived from an EMBL/GenBank/DDBJ whole genome shotgun (WGS) entry which is preliminary data.</text>
</comment>
<dbReference type="Proteomes" id="UP001518989">
    <property type="component" value="Unassembled WGS sequence"/>
</dbReference>
<gene>
    <name evidence="2" type="ORF">IAI61_16700</name>
</gene>
<proteinExistence type="predicted"/>
<accession>A0ABS3KTA1</accession>
<feature type="transmembrane region" description="Helical" evidence="1">
    <location>
        <begin position="6"/>
        <end position="27"/>
    </location>
</feature>
<organism evidence="2 3">
    <name type="scientific">Roseomonas haemaphysalidis</name>
    <dbReference type="NCBI Taxonomy" id="2768162"/>
    <lineage>
        <taxon>Bacteria</taxon>
        <taxon>Pseudomonadati</taxon>
        <taxon>Pseudomonadota</taxon>
        <taxon>Alphaproteobacteria</taxon>
        <taxon>Acetobacterales</taxon>
        <taxon>Roseomonadaceae</taxon>
        <taxon>Roseomonas</taxon>
    </lineage>
</organism>
<keyword evidence="1" id="KW-0472">Membrane</keyword>